<feature type="compositionally biased region" description="Basic residues" evidence="1">
    <location>
        <begin position="48"/>
        <end position="57"/>
    </location>
</feature>
<reference evidence="2" key="1">
    <citation type="submission" date="2023-10" db="EMBL/GenBank/DDBJ databases">
        <authorList>
            <person name="Chen Y."/>
            <person name="Shah S."/>
            <person name="Dougan E. K."/>
            <person name="Thang M."/>
            <person name="Chan C."/>
        </authorList>
    </citation>
    <scope>NUCLEOTIDE SEQUENCE [LARGE SCALE GENOMIC DNA]</scope>
</reference>
<evidence type="ECO:0000313" key="2">
    <source>
        <dbReference type="EMBL" id="CAK0832527.1"/>
    </source>
</evidence>
<feature type="compositionally biased region" description="Basic and acidic residues" evidence="1">
    <location>
        <begin position="33"/>
        <end position="47"/>
    </location>
</feature>
<organism evidence="2 3">
    <name type="scientific">Prorocentrum cordatum</name>
    <dbReference type="NCBI Taxonomy" id="2364126"/>
    <lineage>
        <taxon>Eukaryota</taxon>
        <taxon>Sar</taxon>
        <taxon>Alveolata</taxon>
        <taxon>Dinophyceae</taxon>
        <taxon>Prorocentrales</taxon>
        <taxon>Prorocentraceae</taxon>
        <taxon>Prorocentrum</taxon>
    </lineage>
</organism>
<comment type="caution">
    <text evidence="2">The sequence shown here is derived from an EMBL/GenBank/DDBJ whole genome shotgun (WGS) entry which is preliminary data.</text>
</comment>
<gene>
    <name evidence="2" type="ORF">PCOR1329_LOCUS30518</name>
</gene>
<feature type="region of interest" description="Disordered" evidence="1">
    <location>
        <begin position="1"/>
        <end position="71"/>
    </location>
</feature>
<proteinExistence type="predicted"/>
<dbReference type="EMBL" id="CAUYUJ010011753">
    <property type="protein sequence ID" value="CAK0832527.1"/>
    <property type="molecule type" value="Genomic_DNA"/>
</dbReference>
<evidence type="ECO:0000256" key="1">
    <source>
        <dbReference type="SAM" id="MobiDB-lite"/>
    </source>
</evidence>
<keyword evidence="3" id="KW-1185">Reference proteome</keyword>
<feature type="region of interest" description="Disordered" evidence="1">
    <location>
        <begin position="105"/>
        <end position="124"/>
    </location>
</feature>
<sequence length="124" mass="13697">HRGAVGLGLGPRRPPGLQHRPRRADGGVPGHGHGRERDAERHGDSGHHRQAGRRVALRRGAGADARRRARELRRRDRLQRLQIRRDELAQGLPCARGARLVERRVVAGPGRPAAGEHARQRHAG</sequence>
<dbReference type="Proteomes" id="UP001189429">
    <property type="component" value="Unassembled WGS sequence"/>
</dbReference>
<accession>A0ABN9SL44</accession>
<feature type="non-terminal residue" evidence="2">
    <location>
        <position position="124"/>
    </location>
</feature>
<evidence type="ECO:0000313" key="3">
    <source>
        <dbReference type="Proteomes" id="UP001189429"/>
    </source>
</evidence>
<name>A0ABN9SL44_9DINO</name>
<protein>
    <submittedName>
        <fullName evidence="2">Uncharacterized protein</fullName>
    </submittedName>
</protein>
<feature type="non-terminal residue" evidence="2">
    <location>
        <position position="1"/>
    </location>
</feature>